<sequence>MTSSFLKTVTNGNTEFATYLNYCRSLRFEEKPDYSYLRQLFRNLFHRQGFTYDYVFDWNLLKFGGNRTTELDDGETGRAARNRHQHTSTTRALQGGATTGSSRIRSTAGAGQDSAAGAAASPVTGSVVGKACNGPVEALDLSRDAQDPKITDSGYQISPNFEFIEIPNTDTLFIILLFAKFANSVFGRNFEQFRTGYSEPEPDIRNQNRIFGTRTGYSEPEPDIRNQNREFGTRTLKFSNIRIPNIFIFSRIIGHQSRIRISGASLNLNTNICKRAYLTWKKRLGDHNCLLLDILPVIPSGKFNLSSSALL</sequence>
<dbReference type="AlphaFoldDB" id="T1IQH1"/>
<organism evidence="2 3">
    <name type="scientific">Strigamia maritima</name>
    <name type="common">European centipede</name>
    <name type="synonym">Geophilus maritimus</name>
    <dbReference type="NCBI Taxonomy" id="126957"/>
    <lineage>
        <taxon>Eukaryota</taxon>
        <taxon>Metazoa</taxon>
        <taxon>Ecdysozoa</taxon>
        <taxon>Arthropoda</taxon>
        <taxon>Myriapoda</taxon>
        <taxon>Chilopoda</taxon>
        <taxon>Pleurostigmophora</taxon>
        <taxon>Geophilomorpha</taxon>
        <taxon>Linotaeniidae</taxon>
        <taxon>Strigamia</taxon>
    </lineage>
</organism>
<evidence type="ECO:0008006" key="4">
    <source>
        <dbReference type="Google" id="ProtNLM"/>
    </source>
</evidence>
<feature type="region of interest" description="Disordered" evidence="1">
    <location>
        <begin position="69"/>
        <end position="116"/>
    </location>
</feature>
<evidence type="ECO:0000313" key="3">
    <source>
        <dbReference type="Proteomes" id="UP000014500"/>
    </source>
</evidence>
<protein>
    <recommendedName>
        <fullName evidence="4">Non-specific serine/threonine protein kinase</fullName>
    </recommendedName>
</protein>
<proteinExistence type="predicted"/>
<dbReference type="InterPro" id="IPR050235">
    <property type="entry name" value="CK1_Ser-Thr_kinase"/>
</dbReference>
<dbReference type="PANTHER" id="PTHR11909">
    <property type="entry name" value="CASEIN KINASE-RELATED"/>
    <property type="match status" value="1"/>
</dbReference>
<dbReference type="HOGENOM" id="CLU_895217_0_0_1"/>
<dbReference type="eggNOG" id="KOG1164">
    <property type="taxonomic scope" value="Eukaryota"/>
</dbReference>
<dbReference type="Gene3D" id="1.10.510.10">
    <property type="entry name" value="Transferase(Phosphotransferase) domain 1"/>
    <property type="match status" value="1"/>
</dbReference>
<dbReference type="EnsemblMetazoa" id="SMAR003288-RA">
    <property type="protein sequence ID" value="SMAR003288-PA"/>
    <property type="gene ID" value="SMAR003288"/>
</dbReference>
<dbReference type="EMBL" id="AFFK01018323">
    <property type="status" value="NOT_ANNOTATED_CDS"/>
    <property type="molecule type" value="Genomic_DNA"/>
</dbReference>
<keyword evidence="3" id="KW-1185">Reference proteome</keyword>
<accession>T1IQH1</accession>
<dbReference type="SUPFAM" id="SSF56112">
    <property type="entry name" value="Protein kinase-like (PK-like)"/>
    <property type="match status" value="1"/>
</dbReference>
<evidence type="ECO:0000256" key="1">
    <source>
        <dbReference type="SAM" id="MobiDB-lite"/>
    </source>
</evidence>
<name>T1IQH1_STRMM</name>
<dbReference type="STRING" id="126957.T1IQH1"/>
<evidence type="ECO:0000313" key="2">
    <source>
        <dbReference type="EnsemblMetazoa" id="SMAR003288-PA"/>
    </source>
</evidence>
<reference evidence="2" key="2">
    <citation type="submission" date="2015-02" db="UniProtKB">
        <authorList>
            <consortium name="EnsemblMetazoa"/>
        </authorList>
    </citation>
    <scope>IDENTIFICATION</scope>
</reference>
<reference evidence="3" key="1">
    <citation type="submission" date="2011-05" db="EMBL/GenBank/DDBJ databases">
        <authorList>
            <person name="Richards S.R."/>
            <person name="Qu J."/>
            <person name="Jiang H."/>
            <person name="Jhangiani S.N."/>
            <person name="Agravi P."/>
            <person name="Goodspeed R."/>
            <person name="Gross S."/>
            <person name="Mandapat C."/>
            <person name="Jackson L."/>
            <person name="Mathew T."/>
            <person name="Pu L."/>
            <person name="Thornton R."/>
            <person name="Saada N."/>
            <person name="Wilczek-Boney K.B."/>
            <person name="Lee S."/>
            <person name="Kovar C."/>
            <person name="Wu Y."/>
            <person name="Scherer S.E."/>
            <person name="Worley K.C."/>
            <person name="Muzny D.M."/>
            <person name="Gibbs R."/>
        </authorList>
    </citation>
    <scope>NUCLEOTIDE SEQUENCE</scope>
    <source>
        <strain evidence="3">Brora</strain>
    </source>
</reference>
<dbReference type="Proteomes" id="UP000014500">
    <property type="component" value="Unassembled WGS sequence"/>
</dbReference>
<dbReference type="InterPro" id="IPR011009">
    <property type="entry name" value="Kinase-like_dom_sf"/>
</dbReference>